<dbReference type="KEGG" id="mane:DP065_02235"/>
<evidence type="ECO:0000313" key="3">
    <source>
        <dbReference type="Proteomes" id="UP000250218"/>
    </source>
</evidence>
<keyword evidence="3" id="KW-1185">Reference proteome</keyword>
<feature type="signal peptide" evidence="1">
    <location>
        <begin position="1"/>
        <end position="23"/>
    </location>
</feature>
<evidence type="ECO:0008006" key="4">
    <source>
        <dbReference type="Google" id="ProtNLM"/>
    </source>
</evidence>
<proteinExistence type="predicted"/>
<dbReference type="EMBL" id="CP030140">
    <property type="protein sequence ID" value="AWX69561.1"/>
    <property type="molecule type" value="Genomic_DNA"/>
</dbReference>
<organism evidence="2 3">
    <name type="scientific">[Mycoplasma] anseris</name>
    <dbReference type="NCBI Taxonomy" id="92400"/>
    <lineage>
        <taxon>Bacteria</taxon>
        <taxon>Bacillati</taxon>
        <taxon>Mycoplasmatota</taxon>
        <taxon>Mycoplasmoidales</taxon>
        <taxon>Metamycoplasmataceae</taxon>
        <taxon>Metamycoplasma</taxon>
    </lineage>
</organism>
<evidence type="ECO:0000313" key="2">
    <source>
        <dbReference type="EMBL" id="AWX69561.1"/>
    </source>
</evidence>
<keyword evidence="1" id="KW-0732">Signal</keyword>
<feature type="chain" id="PRO_5016454287" description="Lipoprotein" evidence="1">
    <location>
        <begin position="24"/>
        <end position="429"/>
    </location>
</feature>
<name>A0A2Z4ND99_9BACT</name>
<sequence>MKKKQKLLLTGLAILAPIISAPALVSCFEPTRIWPKTPNPVPTPKPQVDNWPKDAPRYKYEEPAYTKTLITETPEAPKMNTETGHWSGVDNFYHYVLNIHKLNLTKEQKIQRYLEASGKLTDFLIQLRSIDPSGFNIWEYFLAANGVDLDEYNKKEEEARNRHEEYIWDPKYPAFTPKLFDLWFRDIRFMSETRLKEGTLKLNKEQLRTIRRMNELYSAFLALPMVAYLNSYKEVLYNVEDLRAYCYFMISIYRTEWDENKTFTEQVKSYAKEASEIVDNMFTDFEYRCLGMEIKDNLKPFLFGFNPAIDEFYYSPVYHFNNTVKSINNFALPIVVLTDYFEEDVILYRHWNNKTAPDWRMLCGRHDDLNDVDIEPLIKDDKKTAILQLRKWLTTEIPMDAGIKFSKIIENEEEILGETNNTDAETPSN</sequence>
<dbReference type="AlphaFoldDB" id="A0A2Z4ND99"/>
<gene>
    <name evidence="2" type="ORF">DP065_02235</name>
</gene>
<evidence type="ECO:0000256" key="1">
    <source>
        <dbReference type="SAM" id="SignalP"/>
    </source>
</evidence>
<dbReference type="RefSeq" id="WP_033178960.1">
    <property type="nucleotide sequence ID" value="NZ_CP030140.1"/>
</dbReference>
<protein>
    <recommendedName>
        <fullName evidence="4">Lipoprotein</fullName>
    </recommendedName>
</protein>
<dbReference type="PROSITE" id="PS51257">
    <property type="entry name" value="PROKAR_LIPOPROTEIN"/>
    <property type="match status" value="1"/>
</dbReference>
<reference evidence="3" key="1">
    <citation type="submission" date="2018-06" db="EMBL/GenBank/DDBJ databases">
        <title>Complete genome sequences of Mycoplasma anatis, M. anseris and M. cloacale type strains.</title>
        <authorList>
            <person name="Grozner D."/>
            <person name="Forro B."/>
            <person name="Sulyok K.M."/>
            <person name="Marton S."/>
            <person name="Kreizinger Z."/>
            <person name="Banyai K."/>
            <person name="Gyuranecz M."/>
        </authorList>
    </citation>
    <scope>NUCLEOTIDE SEQUENCE [LARGE SCALE GENOMIC DNA]</scope>
    <source>
        <strain evidence="3">ATCC 49234</strain>
    </source>
</reference>
<accession>A0A2Z4ND99</accession>
<dbReference type="Proteomes" id="UP000250218">
    <property type="component" value="Chromosome"/>
</dbReference>